<organism evidence="5 6">
    <name type="scientific">Macrostomum lignano</name>
    <dbReference type="NCBI Taxonomy" id="282301"/>
    <lineage>
        <taxon>Eukaryota</taxon>
        <taxon>Metazoa</taxon>
        <taxon>Spiralia</taxon>
        <taxon>Lophotrochozoa</taxon>
        <taxon>Platyhelminthes</taxon>
        <taxon>Rhabditophora</taxon>
        <taxon>Macrostomorpha</taxon>
        <taxon>Macrostomida</taxon>
        <taxon>Macrostomidae</taxon>
        <taxon>Macrostomum</taxon>
    </lineage>
</organism>
<evidence type="ECO:0000259" key="4">
    <source>
        <dbReference type="PROSITE" id="PS50089"/>
    </source>
</evidence>
<dbReference type="PANTHER" id="PTHR48075:SF5">
    <property type="entry name" value="3-HYDROXYBUTYRYL-COA DEHYDROGENASE"/>
    <property type="match status" value="1"/>
</dbReference>
<dbReference type="GO" id="GO:0016491">
    <property type="term" value="F:oxidoreductase activity"/>
    <property type="evidence" value="ECO:0007669"/>
    <property type="project" value="TreeGrafter"/>
</dbReference>
<dbReference type="Proteomes" id="UP000095280">
    <property type="component" value="Unplaced"/>
</dbReference>
<accession>A0A1I8FXL1</accession>
<dbReference type="GO" id="GO:0006631">
    <property type="term" value="P:fatty acid metabolic process"/>
    <property type="evidence" value="ECO:0007669"/>
    <property type="project" value="InterPro"/>
</dbReference>
<evidence type="ECO:0000256" key="3">
    <source>
        <dbReference type="PROSITE-ProRule" id="PRU00175"/>
    </source>
</evidence>
<dbReference type="SUPFAM" id="SSF51735">
    <property type="entry name" value="NAD(P)-binding Rossmann-fold domains"/>
    <property type="match status" value="1"/>
</dbReference>
<protein>
    <submittedName>
        <fullName evidence="6">RING-type domain-containing protein</fullName>
    </submittedName>
</protein>
<dbReference type="PROSITE" id="PS50089">
    <property type="entry name" value="ZF_RING_2"/>
    <property type="match status" value="1"/>
</dbReference>
<dbReference type="Gene3D" id="3.30.40.10">
    <property type="entry name" value="Zinc/RING finger domain, C3HC4 (zinc finger)"/>
    <property type="match status" value="1"/>
</dbReference>
<dbReference type="InterPro" id="IPR036291">
    <property type="entry name" value="NAD(P)-bd_dom_sf"/>
</dbReference>
<dbReference type="Gene3D" id="3.40.50.720">
    <property type="entry name" value="NAD(P)-binding Rossmann-like Domain"/>
    <property type="match status" value="1"/>
</dbReference>
<dbReference type="SMART" id="SM00184">
    <property type="entry name" value="RING"/>
    <property type="match status" value="1"/>
</dbReference>
<dbReference type="Pfam" id="PF13920">
    <property type="entry name" value="zf-C3HC4_3"/>
    <property type="match status" value="1"/>
</dbReference>
<name>A0A1I8FXL1_9PLAT</name>
<keyword evidence="1 3" id="KW-0479">Metal-binding</keyword>
<dbReference type="Pfam" id="PF02737">
    <property type="entry name" value="3HCDH_N"/>
    <property type="match status" value="1"/>
</dbReference>
<dbReference type="AlphaFoldDB" id="A0A1I8FXL1"/>
<evidence type="ECO:0000313" key="6">
    <source>
        <dbReference type="WBParaSite" id="maker-uti_cns_0000218-snap-gene-2.25-mRNA-1"/>
    </source>
</evidence>
<reference evidence="6" key="1">
    <citation type="submission" date="2016-11" db="UniProtKB">
        <authorList>
            <consortium name="WormBaseParasite"/>
        </authorList>
    </citation>
    <scope>IDENTIFICATION</scope>
</reference>
<keyword evidence="5" id="KW-1185">Reference proteome</keyword>
<keyword evidence="2" id="KW-0862">Zinc</keyword>
<dbReference type="WBParaSite" id="maker-uti_cns_0000218-snap-gene-2.25-mRNA-1">
    <property type="protein sequence ID" value="maker-uti_cns_0000218-snap-gene-2.25-mRNA-1"/>
    <property type="gene ID" value="maker-uti_cns_0000218-snap-gene-2.25"/>
</dbReference>
<feature type="domain" description="RING-type" evidence="4">
    <location>
        <begin position="258"/>
        <end position="297"/>
    </location>
</feature>
<dbReference type="GO" id="GO:0008270">
    <property type="term" value="F:zinc ion binding"/>
    <property type="evidence" value="ECO:0007669"/>
    <property type="project" value="UniProtKB-KW"/>
</dbReference>
<dbReference type="InterPro" id="IPR001841">
    <property type="entry name" value="Znf_RING"/>
</dbReference>
<dbReference type="InterPro" id="IPR013083">
    <property type="entry name" value="Znf_RING/FYVE/PHD"/>
</dbReference>
<dbReference type="SUPFAM" id="SSF57850">
    <property type="entry name" value="RING/U-box"/>
    <property type="match status" value="1"/>
</dbReference>
<dbReference type="PANTHER" id="PTHR48075">
    <property type="entry name" value="3-HYDROXYACYL-COA DEHYDROGENASE FAMILY PROTEIN"/>
    <property type="match status" value="1"/>
</dbReference>
<evidence type="ECO:0000313" key="5">
    <source>
        <dbReference type="Proteomes" id="UP000095280"/>
    </source>
</evidence>
<evidence type="ECO:0000256" key="2">
    <source>
        <dbReference type="ARBA" id="ARBA00022833"/>
    </source>
</evidence>
<dbReference type="InterPro" id="IPR006176">
    <property type="entry name" value="3-OHacyl-CoA_DH_NAD-bd"/>
</dbReference>
<sequence length="309" mass="34715">MVKCAVLGCGLMGCKIAGELARQGHRVKMTDSNAEVLNSAYQRMEEDKQELLREGLLMQGAFPGQVLCLSRLEETVSDAEFIFEAVHDNLDTKSDLLEKVSHVCQPEAVISTNTLHLDVNEVFARCAKRERCLGLRFLFPVYYIPEVEINPSRDTSSSTTERVRCLLEDMGKTLFFRSGGNPLILTEEQREERRRVVLEQLHRSSGFGRAEQANSVPALGWGGGGGGGGYHHSQQLHQVHQVQQQQLQQLLQQQQSECAICLDRARDCLLSPCHHLALCCTCAQLLHSRRDFCPVCRQPIQDVIKVYHT</sequence>
<evidence type="ECO:0000256" key="1">
    <source>
        <dbReference type="ARBA" id="ARBA00022771"/>
    </source>
</evidence>
<dbReference type="GO" id="GO:0070403">
    <property type="term" value="F:NAD+ binding"/>
    <property type="evidence" value="ECO:0007669"/>
    <property type="project" value="InterPro"/>
</dbReference>
<proteinExistence type="predicted"/>
<keyword evidence="1 3" id="KW-0863">Zinc-finger</keyword>